<feature type="compositionally biased region" description="Low complexity" evidence="1">
    <location>
        <begin position="151"/>
        <end position="168"/>
    </location>
</feature>
<dbReference type="Proteomes" id="UP000323836">
    <property type="component" value="Segment"/>
</dbReference>
<protein>
    <submittedName>
        <fullName evidence="2">Internal scaffolding protein</fullName>
    </submittedName>
</protein>
<accession>A0A4P8PJY6</accession>
<dbReference type="Pfam" id="PF09675">
    <property type="entry name" value="Chlamy_scaf"/>
    <property type="match status" value="1"/>
</dbReference>
<sequence length="168" mass="18404">MEVNMSKVSRFQGAQAENDFFKSNGSDTAVFNREPSLTRQEFAEECDINQLMKRYDGHVIGGPGNLPVREPMYFDFADLPQDLMGYLTFMNEAQAQFMSLPAAVRKEFDNDPVEFVAYASDPSSLEQMRSWGLAPPAKPPETPVPPPPGEGPASASKGSSEPPTHGST</sequence>
<name>A0A4P8PJY6_9VIRU</name>
<proteinExistence type="predicted"/>
<organism evidence="2">
    <name type="scientific">Blackfly microvirus SF02</name>
    <dbReference type="NCBI Taxonomy" id="2576452"/>
    <lineage>
        <taxon>Viruses</taxon>
        <taxon>Monodnaviria</taxon>
        <taxon>Sangervirae</taxon>
        <taxon>Phixviricota</taxon>
        <taxon>Malgrandaviricetes</taxon>
        <taxon>Petitvirales</taxon>
        <taxon>Microviridae</taxon>
        <taxon>Microvirus</taxon>
    </lineage>
</organism>
<evidence type="ECO:0000256" key="1">
    <source>
        <dbReference type="SAM" id="MobiDB-lite"/>
    </source>
</evidence>
<dbReference type="InterPro" id="IPR014131">
    <property type="entry name" value="Chlamydia_phage_Vp3"/>
</dbReference>
<dbReference type="EMBL" id="MK249166">
    <property type="protein sequence ID" value="QCQ84781.1"/>
    <property type="molecule type" value="Genomic_DNA"/>
</dbReference>
<feature type="region of interest" description="Disordered" evidence="1">
    <location>
        <begin position="126"/>
        <end position="168"/>
    </location>
</feature>
<evidence type="ECO:0000313" key="2">
    <source>
        <dbReference type="EMBL" id="QCQ84781.1"/>
    </source>
</evidence>
<reference evidence="2" key="1">
    <citation type="submission" date="2018-12" db="EMBL/GenBank/DDBJ databases">
        <title>Singled stranded DNA viruses identified in blackflies (Austrosimulium ungulatum) sampled in New Zealand.</title>
        <authorList>
            <person name="Kraberger S."/>
            <person name="Fontenele R.S."/>
            <person name="Schmidlin K."/>
            <person name="Walters M."/>
            <person name="Varsani A."/>
        </authorList>
    </citation>
    <scope>NUCLEOTIDE SEQUENCE [LARGE SCALE GENOMIC DNA]</scope>
    <source>
        <strain evidence="2">082</strain>
    </source>
</reference>
<feature type="compositionally biased region" description="Pro residues" evidence="1">
    <location>
        <begin position="136"/>
        <end position="150"/>
    </location>
</feature>